<evidence type="ECO:0000256" key="7">
    <source>
        <dbReference type="ARBA" id="ARBA00023136"/>
    </source>
</evidence>
<dbReference type="Proteomes" id="UP001140011">
    <property type="component" value="Unassembled WGS sequence"/>
</dbReference>
<dbReference type="InterPro" id="IPR033177">
    <property type="entry name" value="PSD-B"/>
</dbReference>
<comment type="subcellular location">
    <molecule>Phosphatidylserine decarboxylase 1 alpha chain</molecule>
    <subcellularLocation>
        <location evidence="12">Mitochondrion inner membrane</location>
        <topology evidence="12">Peripheral membrane protein</topology>
        <orientation evidence="12">Intermembrane side</orientation>
    </subcellularLocation>
    <text evidence="12">Anchored to the mitochondrial inner membrane through its interaction with the integral membrane beta chain.</text>
</comment>
<comment type="similarity">
    <text evidence="12">Belongs to the phosphatidylserine decarboxylase family. PSD-B subfamily. Eukaryotic type I sub-subfamily.</text>
</comment>
<feature type="active site" description="Charge relay system; for autoendoproteolytic cleavage activity" evidence="12">
    <location>
        <position position="391"/>
    </location>
</feature>
<comment type="catalytic activity">
    <reaction evidence="12">
        <text>a 1,2-diacyl-sn-glycero-3-phospho-L-serine + H(+) = a 1,2-diacyl-sn-glycero-3-phosphoethanolamine + CO2</text>
        <dbReference type="Rhea" id="RHEA:20828"/>
        <dbReference type="ChEBI" id="CHEBI:15378"/>
        <dbReference type="ChEBI" id="CHEBI:16526"/>
        <dbReference type="ChEBI" id="CHEBI:57262"/>
        <dbReference type="ChEBI" id="CHEBI:64612"/>
        <dbReference type="EC" id="4.1.1.65"/>
    </reaction>
</comment>
<feature type="active site" description="Charge relay system; for autoendoproteolytic cleavage activity" evidence="12">
    <location>
        <position position="276"/>
    </location>
</feature>
<keyword evidence="6 12" id="KW-0443">Lipid metabolism</keyword>
<keyword evidence="10 12" id="KW-1208">Phospholipid metabolism</keyword>
<feature type="site" description="Cleavage (non-hydrolytic); by autocatalysis" evidence="12">
    <location>
        <begin position="504"/>
        <end position="505"/>
    </location>
</feature>
<dbReference type="EC" id="4.1.1.65" evidence="12"/>
<keyword evidence="12" id="KW-0865">Zymogen</keyword>
<comment type="pathway">
    <text evidence="12">Phospholipid metabolism; phosphatidylethanolamine biosynthesis; phosphatidylethanolamine from CDP-diacylglycerol: step 2/2.</text>
</comment>
<keyword evidence="2 12" id="KW-0444">Lipid biosynthesis</keyword>
<gene>
    <name evidence="12 14" type="primary">PSD1</name>
    <name evidence="14" type="ORF">GGI19_005418</name>
</gene>
<feature type="active site" description="Schiff-base intermediate with substrate; via pyruvic acid; for decarboxylase activity" evidence="12">
    <location>
        <position position="505"/>
    </location>
</feature>
<dbReference type="InterPro" id="IPR003817">
    <property type="entry name" value="PS_Dcarbxylase"/>
</dbReference>
<evidence type="ECO:0000256" key="4">
    <source>
        <dbReference type="ARBA" id="ARBA00022793"/>
    </source>
</evidence>
<evidence type="ECO:0000256" key="2">
    <source>
        <dbReference type="ARBA" id="ARBA00022516"/>
    </source>
</evidence>
<reference evidence="14" key="1">
    <citation type="submission" date="2022-07" db="EMBL/GenBank/DDBJ databases">
        <title>Phylogenomic reconstructions and comparative analyses of Kickxellomycotina fungi.</title>
        <authorList>
            <person name="Reynolds N.K."/>
            <person name="Stajich J.E."/>
            <person name="Barry K."/>
            <person name="Grigoriev I.V."/>
            <person name="Crous P."/>
            <person name="Smith M.E."/>
        </authorList>
    </citation>
    <scope>NUCLEOTIDE SEQUENCE</scope>
    <source>
        <strain evidence="14">BCRC 34297</strain>
    </source>
</reference>
<keyword evidence="9 12" id="KW-0456">Lyase</keyword>
<comment type="cofactor">
    <cofactor evidence="12">
        <name>pyruvate</name>
        <dbReference type="ChEBI" id="CHEBI:15361"/>
    </cofactor>
    <text evidence="12">Binds 1 pyruvoyl group covalently per subunit.</text>
</comment>
<keyword evidence="11 12" id="KW-0670">Pyruvate</keyword>
<accession>A0A9W8L9C5</accession>
<dbReference type="PANTHER" id="PTHR10067">
    <property type="entry name" value="PHOSPHATIDYLSERINE DECARBOXYLASE"/>
    <property type="match status" value="1"/>
</dbReference>
<evidence type="ECO:0000256" key="5">
    <source>
        <dbReference type="ARBA" id="ARBA00022989"/>
    </source>
</evidence>
<dbReference type="GO" id="GO:0005743">
    <property type="term" value="C:mitochondrial inner membrane"/>
    <property type="evidence" value="ECO:0007669"/>
    <property type="project" value="UniProtKB-SubCell"/>
</dbReference>
<evidence type="ECO:0000256" key="11">
    <source>
        <dbReference type="ARBA" id="ARBA00023317"/>
    </source>
</evidence>
<comment type="pathway">
    <text evidence="1">Lipid metabolism.</text>
</comment>
<keyword evidence="7 12" id="KW-0472">Membrane</keyword>
<comment type="function">
    <text evidence="12">Catalyzes the formation of phosphatidylethanolamine (PtdEtn) from phosphatidylserine (PtdSer). Plays a central role in phospholipid metabolism and in the interorganelle trafficking of phosphatidylserine.</text>
</comment>
<evidence type="ECO:0000313" key="14">
    <source>
        <dbReference type="EMBL" id="KAJ2749884.1"/>
    </source>
</evidence>
<keyword evidence="3 12" id="KW-0812">Transmembrane</keyword>
<feature type="chain" id="PRO_5041026121" description="Phosphatidylserine decarboxylase 1 alpha chain" evidence="12">
    <location>
        <begin position="505"/>
        <end position="540"/>
    </location>
</feature>
<dbReference type="EMBL" id="JANBUH010000680">
    <property type="protein sequence ID" value="KAJ2749884.1"/>
    <property type="molecule type" value="Genomic_DNA"/>
</dbReference>
<evidence type="ECO:0000256" key="1">
    <source>
        <dbReference type="ARBA" id="ARBA00005189"/>
    </source>
</evidence>
<feature type="chain" id="PRO_5041026120" description="Phosphatidylserine decarboxylase 1 beta chain" evidence="12">
    <location>
        <begin position="1"/>
        <end position="504"/>
    </location>
</feature>
<evidence type="ECO:0000256" key="10">
    <source>
        <dbReference type="ARBA" id="ARBA00023264"/>
    </source>
</evidence>
<dbReference type="InterPro" id="IPR033661">
    <property type="entry name" value="PSD_type1_euk"/>
</dbReference>
<dbReference type="GO" id="GO:0016540">
    <property type="term" value="P:protein autoprocessing"/>
    <property type="evidence" value="ECO:0007669"/>
    <property type="project" value="UniProtKB-UniRule"/>
</dbReference>
<evidence type="ECO:0000256" key="6">
    <source>
        <dbReference type="ARBA" id="ARBA00023098"/>
    </source>
</evidence>
<evidence type="ECO:0000256" key="12">
    <source>
        <dbReference type="HAMAP-Rule" id="MF_03208"/>
    </source>
</evidence>
<comment type="subunit">
    <text evidence="12">Heterodimer of a large membrane-associated beta subunit and a small pyruvoyl-containing alpha subunit.</text>
</comment>
<protein>
    <recommendedName>
        <fullName evidence="12">Phosphatidylserine decarboxylase proenzyme 1, mitochondrial</fullName>
        <ecNumber evidence="12">4.1.1.65</ecNumber>
    </recommendedName>
    <component>
        <recommendedName>
            <fullName evidence="12">Phosphatidylserine decarboxylase 1 beta chain</fullName>
        </recommendedName>
    </component>
    <component>
        <recommendedName>
            <fullName evidence="12">Phosphatidylserine decarboxylase 1 alpha chain</fullName>
        </recommendedName>
    </component>
</protein>
<keyword evidence="15" id="KW-1185">Reference proteome</keyword>
<evidence type="ECO:0000256" key="8">
    <source>
        <dbReference type="ARBA" id="ARBA00023209"/>
    </source>
</evidence>
<keyword evidence="12" id="KW-0999">Mitochondrion inner membrane</keyword>
<dbReference type="PANTHER" id="PTHR10067:SF6">
    <property type="entry name" value="PHOSPHATIDYLSERINE DECARBOXYLASE PROENZYME, MITOCHONDRIAL"/>
    <property type="match status" value="1"/>
</dbReference>
<feature type="modified residue" description="Pyruvic acid (Ser); by autocatalysis" evidence="12">
    <location>
        <position position="505"/>
    </location>
</feature>
<feature type="compositionally biased region" description="Basic and acidic residues" evidence="13">
    <location>
        <begin position="127"/>
        <end position="143"/>
    </location>
</feature>
<comment type="caution">
    <text evidence="14">The sequence shown here is derived from an EMBL/GenBank/DDBJ whole genome shotgun (WGS) entry which is preliminary data.</text>
</comment>
<feature type="region of interest" description="Disordered" evidence="13">
    <location>
        <begin position="117"/>
        <end position="143"/>
    </location>
</feature>
<sequence>MDIPTIVGVPSFTEFAFKNDTFLIIGLDSAKKIAQVKERTIMRRLDVKYCYADLSQYDLTTDIQFNYDEKYKFKYAYCIDYEPAVLLCHHALRRSPAQLRQFTRLHSSRLPVTLPRIRHYSSGNSNGEKRSGTGEDTSGKDKGSGTGWYWMPVGVGLGYICFQRLTHIKSDISKEQQQAVSGVTVPGPWQLHVLSALPLKAMSRLFGSFNEMEIPRILRKPLLHVYAWTFGCNLGEMKDPDLTHYPNLATFFYRELREDARPVDLHPTAAVVSPSDGKVLHFGVVEQREVEQVKGLTYSLDAFFGKADDPSVEAGIAGSTMVDATLSHSHNAAAEDEFAVVNGIPYTLDSMIGSTGVLEPAVQSLGRQLRDHERLYFCVIYLAPGDYHRFHSPANWVVESRRHFAGELYSVSPYIARTIQNLFVLNERVALLGRWKHGFMSMTAVGATNVGSVVINFDKELRTNLRERSLLPGEFTQLSYKALSSKLHGVPLNKGQEVGGFRLGSTVVLVFSAPNTFQFNVAPDQTVKMGEALGHIPLIE</sequence>
<dbReference type="GO" id="GO:0004609">
    <property type="term" value="F:phosphatidylserine decarboxylase activity"/>
    <property type="evidence" value="ECO:0007669"/>
    <property type="project" value="UniProtKB-UniRule"/>
</dbReference>
<dbReference type="NCBIfam" id="TIGR00163">
    <property type="entry name" value="PS_decarb"/>
    <property type="match status" value="1"/>
</dbReference>
<keyword evidence="12" id="KW-0496">Mitochondrion</keyword>
<comment type="PTM">
    <text evidence="12">Is synthesized initially as an inactive proenzyme. Formation of the active enzyme involves a self-maturation process in which the active site pyruvoyl group is generated from an internal serine residue via an autocatalytic post-translational modification. Two non-identical subunits are generated from the proenzyme in this reaction, and the pyruvate is formed at the N-terminus of the alpha chain, which is derived from the carboxyl end of the proenzyme. The autoendoproteolytic cleavage occurs by a canonical serine protease mechanism, in which the side chain hydroxyl group of the serine supplies its oxygen atom to form the C-terminus of the beta chain, while the remainder of the serine residue undergoes an oxidative deamination to produce ammonia and the pyruvoyl prosthetic group on the alpha chain. During this reaction, the Ser that is part of the protease active site of the proenzyme becomes the pyruvoyl prosthetic group, which constitutes an essential element of the active site of the mature decarboxylase.</text>
</comment>
<keyword evidence="5 12" id="KW-1133">Transmembrane helix</keyword>
<evidence type="ECO:0000256" key="9">
    <source>
        <dbReference type="ARBA" id="ARBA00023239"/>
    </source>
</evidence>
<dbReference type="OrthoDB" id="4330at2759"/>
<evidence type="ECO:0000256" key="13">
    <source>
        <dbReference type="SAM" id="MobiDB-lite"/>
    </source>
</evidence>
<organism evidence="14 15">
    <name type="scientific">Coemansia pectinata</name>
    <dbReference type="NCBI Taxonomy" id="1052879"/>
    <lineage>
        <taxon>Eukaryota</taxon>
        <taxon>Fungi</taxon>
        <taxon>Fungi incertae sedis</taxon>
        <taxon>Zoopagomycota</taxon>
        <taxon>Kickxellomycotina</taxon>
        <taxon>Kickxellomycetes</taxon>
        <taxon>Kickxellales</taxon>
        <taxon>Kickxellaceae</taxon>
        <taxon>Coemansia</taxon>
    </lineage>
</organism>
<evidence type="ECO:0000256" key="3">
    <source>
        <dbReference type="ARBA" id="ARBA00022692"/>
    </source>
</evidence>
<dbReference type="HAMAP" id="MF_03208">
    <property type="entry name" value="PS_decarb_PSD_B_type1_euk"/>
    <property type="match status" value="1"/>
</dbReference>
<feature type="topological domain" description="Mitochondrial intermembrane" evidence="12">
    <location>
        <begin position="167"/>
        <end position="540"/>
    </location>
</feature>
<keyword evidence="8 12" id="KW-0594">Phospholipid biosynthesis</keyword>
<dbReference type="Pfam" id="PF02666">
    <property type="entry name" value="PS_Dcarbxylase"/>
    <property type="match status" value="2"/>
</dbReference>
<comment type="subcellular location">
    <molecule>Phosphatidylserine decarboxylase 1 beta chain</molecule>
    <subcellularLocation>
        <location evidence="12">Mitochondrion inner membrane</location>
        <topology evidence="12">Single-pass membrane protein</topology>
        <orientation evidence="12">Intermembrane side</orientation>
    </subcellularLocation>
</comment>
<evidence type="ECO:0000313" key="15">
    <source>
        <dbReference type="Proteomes" id="UP001140011"/>
    </source>
</evidence>
<feature type="active site" description="Charge relay system; for autoendoproteolytic cleavage activity" evidence="12">
    <location>
        <position position="505"/>
    </location>
</feature>
<dbReference type="AlphaFoldDB" id="A0A9W8L9C5"/>
<name>A0A9W8L9C5_9FUNG</name>
<dbReference type="GO" id="GO:0006646">
    <property type="term" value="P:phosphatidylethanolamine biosynthetic process"/>
    <property type="evidence" value="ECO:0007669"/>
    <property type="project" value="UniProtKB-UniRule"/>
</dbReference>
<keyword evidence="4 12" id="KW-0210">Decarboxylase</keyword>
<feature type="topological domain" description="Mitochondrial matrix" evidence="12">
    <location>
        <begin position="1"/>
        <end position="147"/>
    </location>
</feature>
<proteinExistence type="inferred from homology"/>